<evidence type="ECO:0000256" key="2">
    <source>
        <dbReference type="ARBA" id="ARBA00008089"/>
    </source>
</evidence>
<name>A0A165D680_9BASI</name>
<keyword evidence="9" id="KW-1185">Reference proteome</keyword>
<dbReference type="GO" id="GO:0016592">
    <property type="term" value="C:mediator complex"/>
    <property type="evidence" value="ECO:0007669"/>
    <property type="project" value="InterPro"/>
</dbReference>
<dbReference type="InParanoid" id="A0A165D680"/>
<comment type="subcellular location">
    <subcellularLocation>
        <location evidence="1 7">Nucleus</location>
    </subcellularLocation>
</comment>
<evidence type="ECO:0000256" key="1">
    <source>
        <dbReference type="ARBA" id="ARBA00004123"/>
    </source>
</evidence>
<keyword evidence="3 7" id="KW-0805">Transcription regulation</keyword>
<dbReference type="EMBL" id="KV424076">
    <property type="protein sequence ID" value="KZT52157.1"/>
    <property type="molecule type" value="Genomic_DNA"/>
</dbReference>
<dbReference type="GO" id="GO:0003712">
    <property type="term" value="F:transcription coregulator activity"/>
    <property type="evidence" value="ECO:0007669"/>
    <property type="project" value="InterPro"/>
</dbReference>
<comment type="function">
    <text evidence="7">Component of the Mediator complex, a coactivator involved in the regulated transcription of nearly all RNA polymerase II-dependent genes. Mediator functions as a bridge to convey information from gene-specific regulatory proteins to the basal RNA polymerase II transcription machinery. Mediator is recruited to promoters by direct interactions with regulatory proteins and serves as a scaffold for the assembly of a functional preinitiation complex with RNA polymerase II and the general transcription factors.</text>
</comment>
<evidence type="ECO:0000256" key="7">
    <source>
        <dbReference type="RuleBase" id="RU364145"/>
    </source>
</evidence>
<reference evidence="8 9" key="1">
    <citation type="journal article" date="2016" name="Mol. Biol. Evol.">
        <title>Comparative Genomics of Early-Diverging Mushroom-Forming Fungi Provides Insights into the Origins of Lignocellulose Decay Capabilities.</title>
        <authorList>
            <person name="Nagy L.G."/>
            <person name="Riley R."/>
            <person name="Tritt A."/>
            <person name="Adam C."/>
            <person name="Daum C."/>
            <person name="Floudas D."/>
            <person name="Sun H."/>
            <person name="Yadav J.S."/>
            <person name="Pangilinan J."/>
            <person name="Larsson K.H."/>
            <person name="Matsuura K."/>
            <person name="Barry K."/>
            <person name="Labutti K."/>
            <person name="Kuo R."/>
            <person name="Ohm R.A."/>
            <person name="Bhattacharya S.S."/>
            <person name="Shirouzu T."/>
            <person name="Yoshinaga Y."/>
            <person name="Martin F.M."/>
            <person name="Grigoriev I.V."/>
            <person name="Hibbett D.S."/>
        </authorList>
    </citation>
    <scope>NUCLEOTIDE SEQUENCE [LARGE SCALE GENOMIC DNA]</scope>
    <source>
        <strain evidence="8 9">HHB12733</strain>
    </source>
</reference>
<accession>A0A165D680</accession>
<evidence type="ECO:0000313" key="8">
    <source>
        <dbReference type="EMBL" id="KZT52157.1"/>
    </source>
</evidence>
<gene>
    <name evidence="7" type="primary">MED9</name>
    <name evidence="8" type="ORF">CALCODRAFT_487356</name>
</gene>
<evidence type="ECO:0000256" key="5">
    <source>
        <dbReference type="ARBA" id="ARBA00023163"/>
    </source>
</evidence>
<dbReference type="GO" id="GO:0006357">
    <property type="term" value="P:regulation of transcription by RNA polymerase II"/>
    <property type="evidence" value="ECO:0007669"/>
    <property type="project" value="InterPro"/>
</dbReference>
<keyword evidence="5 7" id="KW-0804">Transcription</keyword>
<organism evidence="8 9">
    <name type="scientific">Calocera cornea HHB12733</name>
    <dbReference type="NCBI Taxonomy" id="1353952"/>
    <lineage>
        <taxon>Eukaryota</taxon>
        <taxon>Fungi</taxon>
        <taxon>Dikarya</taxon>
        <taxon>Basidiomycota</taxon>
        <taxon>Agaricomycotina</taxon>
        <taxon>Dacrymycetes</taxon>
        <taxon>Dacrymycetales</taxon>
        <taxon>Dacrymycetaceae</taxon>
        <taxon>Calocera</taxon>
    </lineage>
</organism>
<keyword evidence="4 7" id="KW-0010">Activator</keyword>
<evidence type="ECO:0000256" key="3">
    <source>
        <dbReference type="ARBA" id="ARBA00023015"/>
    </source>
</evidence>
<dbReference type="OrthoDB" id="2563275at2759"/>
<comment type="similarity">
    <text evidence="2 7">Belongs to the Mediator complex subunit 9 family.</text>
</comment>
<dbReference type="InterPro" id="IPR011425">
    <property type="entry name" value="Med9"/>
</dbReference>
<evidence type="ECO:0000313" key="9">
    <source>
        <dbReference type="Proteomes" id="UP000076842"/>
    </source>
</evidence>
<sequence>MSQPTNPLPMKAFSSLLPALAEQVHNLAVAEQPNIEEAAMAFRDKMAEARALIERLPGGDLSLSDQDEVIKGLKELKQSKLMQLAIFKESAQTKVQQTPVEEAATETAPE</sequence>
<keyword evidence="6 7" id="KW-0539">Nucleus</keyword>
<comment type="subunit">
    <text evidence="7">Component of the Mediator complex.</text>
</comment>
<dbReference type="Proteomes" id="UP000076842">
    <property type="component" value="Unassembled WGS sequence"/>
</dbReference>
<dbReference type="Pfam" id="PF07544">
    <property type="entry name" value="Med9"/>
    <property type="match status" value="1"/>
</dbReference>
<evidence type="ECO:0000256" key="4">
    <source>
        <dbReference type="ARBA" id="ARBA00023159"/>
    </source>
</evidence>
<evidence type="ECO:0000256" key="6">
    <source>
        <dbReference type="ARBA" id="ARBA00023242"/>
    </source>
</evidence>
<proteinExistence type="inferred from homology"/>
<protein>
    <recommendedName>
        <fullName evidence="7">Mediator of RNA polymerase II transcription subunit 9</fullName>
    </recommendedName>
    <alternativeName>
        <fullName evidence="7">Mediator complex subunit 9</fullName>
    </alternativeName>
</protein>
<dbReference type="AlphaFoldDB" id="A0A165D680"/>